<dbReference type="Pfam" id="PF01546">
    <property type="entry name" value="Peptidase_M20"/>
    <property type="match status" value="1"/>
</dbReference>
<dbReference type="NCBIfam" id="NF005591">
    <property type="entry name" value="PRK07318.1"/>
    <property type="match status" value="1"/>
</dbReference>
<keyword evidence="7" id="KW-0224">Dipeptidase</keyword>
<evidence type="ECO:0000256" key="4">
    <source>
        <dbReference type="ARBA" id="ARBA00022723"/>
    </source>
</evidence>
<dbReference type="GO" id="GO:0008237">
    <property type="term" value="F:metallopeptidase activity"/>
    <property type="evidence" value="ECO:0007669"/>
    <property type="project" value="UniProtKB-KW"/>
</dbReference>
<evidence type="ECO:0000256" key="5">
    <source>
        <dbReference type="ARBA" id="ARBA00022801"/>
    </source>
</evidence>
<dbReference type="PANTHER" id="PTHR43808">
    <property type="entry name" value="ACETYLORNITHINE DEACETYLASE"/>
    <property type="match status" value="1"/>
</dbReference>
<dbReference type="GO" id="GO:0008777">
    <property type="term" value="F:acetylornithine deacetylase activity"/>
    <property type="evidence" value="ECO:0007669"/>
    <property type="project" value="TreeGrafter"/>
</dbReference>
<dbReference type="InterPro" id="IPR010964">
    <property type="entry name" value="M20A_pepV-rel"/>
</dbReference>
<keyword evidence="8" id="KW-0482">Metalloprotease</keyword>
<dbReference type="GO" id="GO:0006526">
    <property type="term" value="P:L-arginine biosynthetic process"/>
    <property type="evidence" value="ECO:0007669"/>
    <property type="project" value="TreeGrafter"/>
</dbReference>
<dbReference type="Gene3D" id="3.30.70.360">
    <property type="match status" value="2"/>
</dbReference>
<accession>A0A9D1CWX5</accession>
<dbReference type="InterPro" id="IPR002933">
    <property type="entry name" value="Peptidase_M20"/>
</dbReference>
<protein>
    <submittedName>
        <fullName evidence="9">Dipeptidase PepV</fullName>
    </submittedName>
</protein>
<dbReference type="AlphaFoldDB" id="A0A9D1CWX5"/>
<evidence type="ECO:0000313" key="9">
    <source>
        <dbReference type="EMBL" id="HIQ82714.1"/>
    </source>
</evidence>
<proteinExistence type="inferred from homology"/>
<dbReference type="GO" id="GO:0016805">
    <property type="term" value="F:dipeptidase activity"/>
    <property type="evidence" value="ECO:0007669"/>
    <property type="project" value="UniProtKB-KW"/>
</dbReference>
<organism evidence="9 10">
    <name type="scientific">Candidatus Pullichristensenella stercorigallinarum</name>
    <dbReference type="NCBI Taxonomy" id="2840909"/>
    <lineage>
        <taxon>Bacteria</taxon>
        <taxon>Bacillati</taxon>
        <taxon>Bacillota</taxon>
        <taxon>Clostridia</taxon>
        <taxon>Candidatus Pullichristensenella</taxon>
    </lineage>
</organism>
<keyword evidence="6" id="KW-0862">Zinc</keyword>
<dbReference type="GO" id="GO:0006508">
    <property type="term" value="P:proteolysis"/>
    <property type="evidence" value="ECO:0007669"/>
    <property type="project" value="UniProtKB-KW"/>
</dbReference>
<dbReference type="SUPFAM" id="SSF53187">
    <property type="entry name" value="Zn-dependent exopeptidases"/>
    <property type="match status" value="1"/>
</dbReference>
<comment type="cofactor">
    <cofactor evidence="1">
        <name>Zn(2+)</name>
        <dbReference type="ChEBI" id="CHEBI:29105"/>
    </cofactor>
</comment>
<dbReference type="GO" id="GO:0008270">
    <property type="term" value="F:zinc ion binding"/>
    <property type="evidence" value="ECO:0007669"/>
    <property type="project" value="InterPro"/>
</dbReference>
<comment type="similarity">
    <text evidence="2">Belongs to the peptidase M20A family.</text>
</comment>
<keyword evidence="3" id="KW-0645">Protease</keyword>
<comment type="caution">
    <text evidence="9">The sequence shown here is derived from an EMBL/GenBank/DDBJ whole genome shotgun (WGS) entry which is preliminary data.</text>
</comment>
<dbReference type="InterPro" id="IPR036264">
    <property type="entry name" value="Bact_exopeptidase_dim_dom"/>
</dbReference>
<keyword evidence="4" id="KW-0479">Metal-binding</keyword>
<evidence type="ECO:0000256" key="3">
    <source>
        <dbReference type="ARBA" id="ARBA00022670"/>
    </source>
</evidence>
<evidence type="ECO:0000313" key="10">
    <source>
        <dbReference type="Proteomes" id="UP000824260"/>
    </source>
</evidence>
<dbReference type="PANTHER" id="PTHR43808:SF31">
    <property type="entry name" value="N-ACETYL-L-CITRULLINE DEACETYLASE"/>
    <property type="match status" value="1"/>
</dbReference>
<reference evidence="9" key="2">
    <citation type="journal article" date="2021" name="PeerJ">
        <title>Extensive microbial diversity within the chicken gut microbiome revealed by metagenomics and culture.</title>
        <authorList>
            <person name="Gilroy R."/>
            <person name="Ravi A."/>
            <person name="Getino M."/>
            <person name="Pursley I."/>
            <person name="Horton D.L."/>
            <person name="Alikhan N.F."/>
            <person name="Baker D."/>
            <person name="Gharbi K."/>
            <person name="Hall N."/>
            <person name="Watson M."/>
            <person name="Adriaenssens E.M."/>
            <person name="Foster-Nyarko E."/>
            <person name="Jarju S."/>
            <person name="Secka A."/>
            <person name="Antonio M."/>
            <person name="Oren A."/>
            <person name="Chaudhuri R.R."/>
            <person name="La Ragione R."/>
            <person name="Hildebrand F."/>
            <person name="Pallen M.J."/>
        </authorList>
    </citation>
    <scope>NUCLEOTIDE SEQUENCE</scope>
    <source>
        <strain evidence="9">ChiSjej6B24-2974</strain>
    </source>
</reference>
<dbReference type="InterPro" id="IPR050072">
    <property type="entry name" value="Peptidase_M20A"/>
</dbReference>
<evidence type="ECO:0000256" key="6">
    <source>
        <dbReference type="ARBA" id="ARBA00022833"/>
    </source>
</evidence>
<evidence type="ECO:0000256" key="7">
    <source>
        <dbReference type="ARBA" id="ARBA00022997"/>
    </source>
</evidence>
<evidence type="ECO:0000256" key="1">
    <source>
        <dbReference type="ARBA" id="ARBA00001947"/>
    </source>
</evidence>
<evidence type="ECO:0000256" key="2">
    <source>
        <dbReference type="ARBA" id="ARBA00006247"/>
    </source>
</evidence>
<dbReference type="SUPFAM" id="SSF55031">
    <property type="entry name" value="Bacterial exopeptidase dimerisation domain"/>
    <property type="match status" value="1"/>
</dbReference>
<evidence type="ECO:0000256" key="8">
    <source>
        <dbReference type="ARBA" id="ARBA00023049"/>
    </source>
</evidence>
<dbReference type="EMBL" id="DVFZ01000061">
    <property type="protein sequence ID" value="HIQ82714.1"/>
    <property type="molecule type" value="Genomic_DNA"/>
</dbReference>
<dbReference type="CDD" id="cd03888">
    <property type="entry name" value="M20_PepV"/>
    <property type="match status" value="1"/>
</dbReference>
<dbReference type="NCBIfam" id="TIGR01887">
    <property type="entry name" value="dipeptidaselike"/>
    <property type="match status" value="1"/>
</dbReference>
<dbReference type="Proteomes" id="UP000824260">
    <property type="component" value="Unassembled WGS sequence"/>
</dbReference>
<gene>
    <name evidence="9" type="primary">pepV</name>
    <name evidence="9" type="ORF">IAA52_06375</name>
</gene>
<keyword evidence="5" id="KW-0378">Hydrolase</keyword>
<sequence>MNYEKLDALIESRREEFLSDLARWLAVPSVQGEAEEGAPFGRENRRMLDLALEDARRYGFATRMFDGYAGDITMGDGEKTLGILCHLDVVPAGDGWTVEPFALTRRDGNLIGRGVLDDKGPALAALYAMRCVRDAGVELKDSVRLILGCDEETGMRDMRYYNEHTASPDYGFSPDAEYPVINIEKGGLSILLSKNTTGEDGAEMPVYELYAGERPNVVPGLARAVVGCQDVEALRQRLELIAAARGFELSLCDLGEGRAEITAVGKSAHASTPHLGKNAAGMLLIALSELGAGGGSREAIQTLAACLGISGQGKLLGIAIMDDLSGPLTCNLGILRYDGAVLSAQLDIRYPLCASEEKICGQIAMKVSPAQIAVTRLSGHAPHHVPANHKVVKGLLKAYSEVTGHEGYAFAIGGGTYSRCMPNTVAFGPCFPGDVDTCHMPDEWFSLENMMLSIRIMAHAIAELAGQVD</sequence>
<reference evidence="9" key="1">
    <citation type="submission" date="2020-10" db="EMBL/GenBank/DDBJ databases">
        <authorList>
            <person name="Gilroy R."/>
        </authorList>
    </citation>
    <scope>NUCLEOTIDE SEQUENCE</scope>
    <source>
        <strain evidence="9">ChiSjej6B24-2974</strain>
    </source>
</reference>
<name>A0A9D1CWX5_9FIRM</name>
<dbReference type="Gene3D" id="3.40.630.10">
    <property type="entry name" value="Zn peptidases"/>
    <property type="match status" value="1"/>
</dbReference>